<feature type="domain" description="Transposase IS116/IS110/IS902 C-terminal" evidence="1">
    <location>
        <begin position="1"/>
        <end position="74"/>
    </location>
</feature>
<comment type="caution">
    <text evidence="2">The sequence shown here is derived from an EMBL/GenBank/DDBJ whole genome shotgun (WGS) entry which is preliminary data.</text>
</comment>
<dbReference type="PANTHER" id="PTHR33055">
    <property type="entry name" value="TRANSPOSASE FOR INSERTION SEQUENCE ELEMENT IS1111A"/>
    <property type="match status" value="1"/>
</dbReference>
<dbReference type="GO" id="GO:0003677">
    <property type="term" value="F:DNA binding"/>
    <property type="evidence" value="ECO:0007669"/>
    <property type="project" value="InterPro"/>
</dbReference>
<dbReference type="GO" id="GO:0006313">
    <property type="term" value="P:DNA transposition"/>
    <property type="evidence" value="ECO:0007669"/>
    <property type="project" value="InterPro"/>
</dbReference>
<evidence type="ECO:0000259" key="1">
    <source>
        <dbReference type="Pfam" id="PF02371"/>
    </source>
</evidence>
<sequence>MSVPGIGPIISSAMVAAIGAGDAFSKGRDFAAWLGLVPKQISTGDRTILGKISKRGNRYLRVLFVQAAWVVLIKPKSWERSGLKSWIEAAKKRLHRNVLAIALANKLARIAWSVLARGRDFEARSIAGTQPV</sequence>
<accession>A0A1J5P7H0</accession>
<dbReference type="InterPro" id="IPR047650">
    <property type="entry name" value="Transpos_IS110"/>
</dbReference>
<dbReference type="AlphaFoldDB" id="A0A1J5P7H0"/>
<protein>
    <submittedName>
        <fullName evidence="2">Transposase IS116/IS110/IS902 family protein</fullName>
    </submittedName>
</protein>
<proteinExistence type="predicted"/>
<dbReference type="PANTHER" id="PTHR33055:SF3">
    <property type="entry name" value="PUTATIVE TRANSPOSASE FOR IS117-RELATED"/>
    <property type="match status" value="1"/>
</dbReference>
<dbReference type="InterPro" id="IPR003346">
    <property type="entry name" value="Transposase_20"/>
</dbReference>
<evidence type="ECO:0000313" key="2">
    <source>
        <dbReference type="EMBL" id="OIQ63735.1"/>
    </source>
</evidence>
<name>A0A1J5P7H0_9ZZZZ</name>
<dbReference type="EMBL" id="MLJW01008743">
    <property type="protein sequence ID" value="OIQ63735.1"/>
    <property type="molecule type" value="Genomic_DNA"/>
</dbReference>
<organism evidence="2">
    <name type="scientific">mine drainage metagenome</name>
    <dbReference type="NCBI Taxonomy" id="410659"/>
    <lineage>
        <taxon>unclassified sequences</taxon>
        <taxon>metagenomes</taxon>
        <taxon>ecological metagenomes</taxon>
    </lineage>
</organism>
<gene>
    <name evidence="2" type="ORF">GALL_547230</name>
</gene>
<dbReference type="Pfam" id="PF02371">
    <property type="entry name" value="Transposase_20"/>
    <property type="match status" value="1"/>
</dbReference>
<reference evidence="2" key="1">
    <citation type="submission" date="2016-10" db="EMBL/GenBank/DDBJ databases">
        <title>Sequence of Gallionella enrichment culture.</title>
        <authorList>
            <person name="Poehlein A."/>
            <person name="Muehling M."/>
            <person name="Daniel R."/>
        </authorList>
    </citation>
    <scope>NUCLEOTIDE SEQUENCE</scope>
</reference>
<dbReference type="GO" id="GO:0004803">
    <property type="term" value="F:transposase activity"/>
    <property type="evidence" value="ECO:0007669"/>
    <property type="project" value="InterPro"/>
</dbReference>